<accession>T0GVJ6</accession>
<evidence type="ECO:0000313" key="2">
    <source>
        <dbReference type="Proteomes" id="UP000015524"/>
    </source>
</evidence>
<name>T0GVJ6_9SPHN</name>
<organism evidence="1 2">
    <name type="scientific">Sphingobium baderi LL03</name>
    <dbReference type="NCBI Taxonomy" id="1114964"/>
    <lineage>
        <taxon>Bacteria</taxon>
        <taxon>Pseudomonadati</taxon>
        <taxon>Pseudomonadota</taxon>
        <taxon>Alphaproteobacteria</taxon>
        <taxon>Sphingomonadales</taxon>
        <taxon>Sphingomonadaceae</taxon>
        <taxon>Sphingobium</taxon>
    </lineage>
</organism>
<gene>
    <name evidence="1" type="ORF">L485_03655</name>
</gene>
<dbReference type="AlphaFoldDB" id="T0GVJ6"/>
<protein>
    <submittedName>
        <fullName evidence="1">Uncharacterized protein</fullName>
    </submittedName>
</protein>
<keyword evidence="2" id="KW-1185">Reference proteome</keyword>
<proteinExistence type="predicted"/>
<reference evidence="1 2" key="1">
    <citation type="journal article" date="2013" name="Genome Announc.">
        <title>Draft Genome Sequence of a Hexachlorocyclohexane-Degrading Bacterium, Sphingobium baderi Strain LL03T.</title>
        <authorList>
            <person name="Kaur J."/>
            <person name="Verma H."/>
            <person name="Tripathi C."/>
            <person name="Khurana J.P."/>
            <person name="Lal R."/>
        </authorList>
    </citation>
    <scope>NUCLEOTIDE SEQUENCE [LARGE SCALE GENOMIC DNA]</scope>
    <source>
        <strain evidence="1 2">LL03</strain>
    </source>
</reference>
<comment type="caution">
    <text evidence="1">The sequence shown here is derived from an EMBL/GenBank/DDBJ whole genome shotgun (WGS) entry which is preliminary data.</text>
</comment>
<evidence type="ECO:0000313" key="1">
    <source>
        <dbReference type="EMBL" id="EQB04702.1"/>
    </source>
</evidence>
<sequence>MDGDHELSLCFTGNANPDVVPRSSFRLWEAGALDPAFDAMGIERNLEMFECAQHIPVQRRADRHETAAVINGQRMAGNGLHAAYRICFASDQG</sequence>
<dbReference type="EMBL" id="ATIB01000031">
    <property type="protein sequence ID" value="EQB04702.1"/>
    <property type="molecule type" value="Genomic_DNA"/>
</dbReference>
<dbReference type="Proteomes" id="UP000015524">
    <property type="component" value="Unassembled WGS sequence"/>
</dbReference>